<comment type="caution">
    <text evidence="12">The sequence shown here is derived from an EMBL/GenBank/DDBJ whole genome shotgun (WGS) entry which is preliminary data.</text>
</comment>
<dbReference type="InterPro" id="IPR003960">
    <property type="entry name" value="ATPase_AAA_CS"/>
</dbReference>
<dbReference type="FunFam" id="1.10.8.60:FF:000022">
    <property type="entry name" value="Fidgetin like 1"/>
    <property type="match status" value="1"/>
</dbReference>
<dbReference type="AlphaFoldDB" id="A0AA35X7N2"/>
<dbReference type="InterPro" id="IPR050304">
    <property type="entry name" value="MT-severing_AAA_ATPase"/>
</dbReference>
<evidence type="ECO:0000259" key="10">
    <source>
        <dbReference type="SMART" id="SM00382"/>
    </source>
</evidence>
<evidence type="ECO:0000256" key="6">
    <source>
        <dbReference type="ARBA" id="ARBA00036378"/>
    </source>
</evidence>
<evidence type="ECO:0000256" key="3">
    <source>
        <dbReference type="ARBA" id="ARBA00022840"/>
    </source>
</evidence>
<name>A0AA35X7N2_GEOBA</name>
<dbReference type="PROSITE" id="PS00674">
    <property type="entry name" value="AAA"/>
    <property type="match status" value="1"/>
</dbReference>
<dbReference type="Pfam" id="PF00004">
    <property type="entry name" value="AAA"/>
    <property type="match status" value="1"/>
</dbReference>
<feature type="domain" description="MIT" evidence="11">
    <location>
        <begin position="48"/>
        <end position="130"/>
    </location>
</feature>
<dbReference type="InterPro" id="IPR027417">
    <property type="entry name" value="P-loop_NTPase"/>
</dbReference>
<protein>
    <recommendedName>
        <fullName evidence="7">microtubule-severing ATPase</fullName>
        <ecNumber evidence="7">5.6.1.1</ecNumber>
    </recommendedName>
</protein>
<comment type="similarity">
    <text evidence="8">Belongs to the AAA ATPase family.</text>
</comment>
<keyword evidence="1" id="KW-0493">Microtubule</keyword>
<dbReference type="FunFam" id="3.40.50.300:FF:000093">
    <property type="entry name" value="Fidgetin-like 1"/>
    <property type="match status" value="1"/>
</dbReference>
<dbReference type="GO" id="GO:0005524">
    <property type="term" value="F:ATP binding"/>
    <property type="evidence" value="ECO:0007669"/>
    <property type="project" value="UniProtKB-KW"/>
</dbReference>
<dbReference type="GO" id="GO:0008568">
    <property type="term" value="F:microtubule severing ATPase activity"/>
    <property type="evidence" value="ECO:0007669"/>
    <property type="project" value="UniProtKB-EC"/>
</dbReference>
<gene>
    <name evidence="12" type="ORF">GBAR_LOCUS26729</name>
</gene>
<comment type="catalytic activity">
    <reaction evidence="6">
        <text>n ATP + n H2O + a microtubule = n ADP + n phosphate + (n+1) alpha/beta tubulin heterodimers.</text>
        <dbReference type="EC" id="5.6.1.1"/>
    </reaction>
</comment>
<evidence type="ECO:0000256" key="5">
    <source>
        <dbReference type="ARBA" id="ARBA00023235"/>
    </source>
</evidence>
<evidence type="ECO:0000256" key="4">
    <source>
        <dbReference type="ARBA" id="ARBA00023136"/>
    </source>
</evidence>
<dbReference type="PANTHER" id="PTHR23074">
    <property type="entry name" value="AAA DOMAIN-CONTAINING"/>
    <property type="match status" value="1"/>
</dbReference>
<keyword evidence="3 8" id="KW-0067">ATP-binding</keyword>
<dbReference type="GO" id="GO:0005874">
    <property type="term" value="C:microtubule"/>
    <property type="evidence" value="ECO:0007669"/>
    <property type="project" value="UniProtKB-KW"/>
</dbReference>
<sequence>MTCIFCHVRTRGVRASKFTARRPYTCHLSEIEMAARAPDGSNCSYEVMKARHKEAYGYLTRALQIDEAGEGDRAEAIDMYSKGITELEKAVAMSVHTTGEEEKKKVEDMRKAMLKNIEMSRERVGILLEGGSLVGSGRGRRVKHQPTESLRSVTPRQPIRRRPSPPTSRPAQHKKKRPASTSYNSLPHPSSSSSSSSSPTQTDTTHPFSHMKGVDSKLADTLLNELLEKDTKVSWNDIVGLELPKQTLQEIVILPSINPELFTGLRAPARGLLLFGPPGNGKTMLAKAVAHESNSKFFNVGASSLTSKWVGEGEKLVRALFALARELQPSIIFLDECDALLGRRGEGENDAMRRLKNEFLQCFDGMTAEAGERILVMAATNRPHELDDAVLRRFEKRIFIPLPSHEARKGVLKKLVSKHKHKLSESQLGKLAQDMDCYSFSDITALAKEAALGPIRGMDYNTLKSISAGKVRPIEYSDFENAMGVVRPSTSVELLRTLEEWNARFGVSSA</sequence>
<dbReference type="Gene3D" id="3.40.50.300">
    <property type="entry name" value="P-loop containing nucleotide triphosphate hydrolases"/>
    <property type="match status" value="1"/>
</dbReference>
<evidence type="ECO:0000313" key="12">
    <source>
        <dbReference type="EMBL" id="CAI8048458.1"/>
    </source>
</evidence>
<dbReference type="Gene3D" id="1.10.8.60">
    <property type="match status" value="1"/>
</dbReference>
<dbReference type="EMBL" id="CASHTH010003729">
    <property type="protein sequence ID" value="CAI8048458.1"/>
    <property type="molecule type" value="Genomic_DNA"/>
</dbReference>
<accession>A0AA35X7N2</accession>
<keyword evidence="4" id="KW-0472">Membrane</keyword>
<keyword evidence="5" id="KW-0413">Isomerase</keyword>
<dbReference type="InterPro" id="IPR003959">
    <property type="entry name" value="ATPase_AAA_core"/>
</dbReference>
<dbReference type="PANTHER" id="PTHR23074:SF86">
    <property type="entry name" value="SPASTIN"/>
    <property type="match status" value="1"/>
</dbReference>
<feature type="compositionally biased region" description="Low complexity" evidence="9">
    <location>
        <begin position="180"/>
        <end position="205"/>
    </location>
</feature>
<dbReference type="InterPro" id="IPR003593">
    <property type="entry name" value="AAA+_ATPase"/>
</dbReference>
<evidence type="ECO:0000256" key="2">
    <source>
        <dbReference type="ARBA" id="ARBA00022741"/>
    </source>
</evidence>
<evidence type="ECO:0000256" key="9">
    <source>
        <dbReference type="SAM" id="MobiDB-lite"/>
    </source>
</evidence>
<reference evidence="12" key="1">
    <citation type="submission" date="2023-03" db="EMBL/GenBank/DDBJ databases">
        <authorList>
            <person name="Steffen K."/>
            <person name="Cardenas P."/>
        </authorList>
    </citation>
    <scope>NUCLEOTIDE SEQUENCE</scope>
</reference>
<evidence type="ECO:0000256" key="1">
    <source>
        <dbReference type="ARBA" id="ARBA00022701"/>
    </source>
</evidence>
<dbReference type="GO" id="GO:0016887">
    <property type="term" value="F:ATP hydrolysis activity"/>
    <property type="evidence" value="ECO:0007669"/>
    <property type="project" value="InterPro"/>
</dbReference>
<feature type="region of interest" description="Disordered" evidence="9">
    <location>
        <begin position="131"/>
        <end position="212"/>
    </location>
</feature>
<dbReference type="SUPFAM" id="SSF52540">
    <property type="entry name" value="P-loop containing nucleoside triphosphate hydrolases"/>
    <property type="match status" value="1"/>
</dbReference>
<evidence type="ECO:0000259" key="11">
    <source>
        <dbReference type="SMART" id="SM00745"/>
    </source>
</evidence>
<feature type="domain" description="AAA+ ATPase" evidence="10">
    <location>
        <begin position="268"/>
        <end position="404"/>
    </location>
</feature>
<dbReference type="EC" id="5.6.1.1" evidence="7"/>
<dbReference type="SMART" id="SM00745">
    <property type="entry name" value="MIT"/>
    <property type="match status" value="1"/>
</dbReference>
<proteinExistence type="inferred from homology"/>
<evidence type="ECO:0000256" key="8">
    <source>
        <dbReference type="RuleBase" id="RU003651"/>
    </source>
</evidence>
<keyword evidence="2 8" id="KW-0547">Nucleotide-binding</keyword>
<evidence type="ECO:0000256" key="7">
    <source>
        <dbReference type="ARBA" id="ARBA00038871"/>
    </source>
</evidence>
<evidence type="ECO:0000313" key="13">
    <source>
        <dbReference type="Proteomes" id="UP001174909"/>
    </source>
</evidence>
<dbReference type="SMART" id="SM00382">
    <property type="entry name" value="AAA"/>
    <property type="match status" value="1"/>
</dbReference>
<dbReference type="Gene3D" id="1.20.58.80">
    <property type="entry name" value="Phosphotransferase system, lactose/cellobiose-type IIA subunit"/>
    <property type="match status" value="1"/>
</dbReference>
<dbReference type="InterPro" id="IPR007330">
    <property type="entry name" value="MIT_dom"/>
</dbReference>
<keyword evidence="13" id="KW-1185">Reference proteome</keyword>
<organism evidence="12 13">
    <name type="scientific">Geodia barretti</name>
    <name type="common">Barrett's horny sponge</name>
    <dbReference type="NCBI Taxonomy" id="519541"/>
    <lineage>
        <taxon>Eukaryota</taxon>
        <taxon>Metazoa</taxon>
        <taxon>Porifera</taxon>
        <taxon>Demospongiae</taxon>
        <taxon>Heteroscleromorpha</taxon>
        <taxon>Tetractinellida</taxon>
        <taxon>Astrophorina</taxon>
        <taxon>Geodiidae</taxon>
        <taxon>Geodia</taxon>
    </lineage>
</organism>
<dbReference type="Proteomes" id="UP001174909">
    <property type="component" value="Unassembled WGS sequence"/>
</dbReference>